<evidence type="ECO:0000256" key="2">
    <source>
        <dbReference type="ARBA" id="ARBA00023180"/>
    </source>
</evidence>
<gene>
    <name evidence="4" type="ORF">SAMN05878282_103333</name>
</gene>
<accession>A0A1N6S3I4</accession>
<dbReference type="AlphaFoldDB" id="A0A1N6S3I4"/>
<name>A0A1N6S3I4_AQUAC</name>
<dbReference type="InterPro" id="IPR037359">
    <property type="entry name" value="NST/OST"/>
</dbReference>
<dbReference type="PANTHER" id="PTHR10605:SF56">
    <property type="entry name" value="BIFUNCTIONAL HEPARAN SULFATE N-DEACETYLASE_N-SULFOTRANSFERASE"/>
    <property type="match status" value="1"/>
</dbReference>
<dbReference type="SUPFAM" id="SSF52540">
    <property type="entry name" value="P-loop containing nucleoside triphosphate hydrolases"/>
    <property type="match status" value="1"/>
</dbReference>
<dbReference type="RefSeq" id="WP_076426293.1">
    <property type="nucleotide sequence ID" value="NZ_FTMP01000003.1"/>
</dbReference>
<evidence type="ECO:0000256" key="1">
    <source>
        <dbReference type="ARBA" id="ARBA00022679"/>
    </source>
</evidence>
<proteinExistence type="predicted"/>
<reference evidence="4 5" key="1">
    <citation type="submission" date="2017-01" db="EMBL/GenBank/DDBJ databases">
        <authorList>
            <person name="Mah S.A."/>
            <person name="Swanson W.J."/>
            <person name="Moy G.W."/>
            <person name="Vacquier V.D."/>
        </authorList>
    </citation>
    <scope>NUCLEOTIDE SEQUENCE [LARGE SCALE GENOMIC DNA]</scope>
    <source>
        <strain evidence="4 5">RU36E</strain>
    </source>
</reference>
<keyword evidence="1 4" id="KW-0808">Transferase</keyword>
<evidence type="ECO:0000313" key="4">
    <source>
        <dbReference type="EMBL" id="SIQ35522.1"/>
    </source>
</evidence>
<organism evidence="4 5">
    <name type="scientific">Aquipseudomonas alcaligenes</name>
    <name type="common">Pseudomonas alcaligenes</name>
    <dbReference type="NCBI Taxonomy" id="43263"/>
    <lineage>
        <taxon>Bacteria</taxon>
        <taxon>Pseudomonadati</taxon>
        <taxon>Pseudomonadota</taxon>
        <taxon>Gammaproteobacteria</taxon>
        <taxon>Pseudomonadales</taxon>
        <taxon>Pseudomonadaceae</taxon>
        <taxon>Aquipseudomonas</taxon>
    </lineage>
</organism>
<dbReference type="InterPro" id="IPR000863">
    <property type="entry name" value="Sulfotransferase_dom"/>
</dbReference>
<sequence>MKIDFLVPGISKCGTTTLCYLLGEHPEIFIPEIKEPHHFIRKDLAEHRPLYEKLFEPAKPGQLLGEGSQMYCTVEFEELVSARVHEHNPEMKLIFSVRNPFKRIESSYREFHHSGPCYAVNAPYGINEAMSGLPALLGDSHYWQRLQSYRKHFRDDQILVVFLEDLQKDPQSVLKQCYEFLGVDSSFVNDTANSTQLNSGEEKLYDTRLLRFLRTNEFTGYKMARLSIPTQDRIFRRLGLRRPFTQPVQWSDEARARVVNTLKADIAEFLKYCGRPADFWKDFA</sequence>
<dbReference type="EMBL" id="FTMP01000003">
    <property type="protein sequence ID" value="SIQ35522.1"/>
    <property type="molecule type" value="Genomic_DNA"/>
</dbReference>
<dbReference type="Proteomes" id="UP000185841">
    <property type="component" value="Unassembled WGS sequence"/>
</dbReference>
<keyword evidence="2" id="KW-0325">Glycoprotein</keyword>
<dbReference type="InterPro" id="IPR027417">
    <property type="entry name" value="P-loop_NTPase"/>
</dbReference>
<dbReference type="PANTHER" id="PTHR10605">
    <property type="entry name" value="HEPARAN SULFATE SULFOTRANSFERASE"/>
    <property type="match status" value="1"/>
</dbReference>
<evidence type="ECO:0000313" key="5">
    <source>
        <dbReference type="Proteomes" id="UP000185841"/>
    </source>
</evidence>
<dbReference type="Gene3D" id="3.40.50.300">
    <property type="entry name" value="P-loop containing nucleotide triphosphate hydrolases"/>
    <property type="match status" value="1"/>
</dbReference>
<dbReference type="Pfam" id="PF00685">
    <property type="entry name" value="Sulfotransfer_1"/>
    <property type="match status" value="1"/>
</dbReference>
<feature type="domain" description="Sulfotransferase" evidence="3">
    <location>
        <begin position="3"/>
        <end position="190"/>
    </location>
</feature>
<dbReference type="GO" id="GO:0008146">
    <property type="term" value="F:sulfotransferase activity"/>
    <property type="evidence" value="ECO:0007669"/>
    <property type="project" value="InterPro"/>
</dbReference>
<protein>
    <submittedName>
        <fullName evidence="4">Sulfotransferase domain-containing protein</fullName>
    </submittedName>
</protein>
<evidence type="ECO:0000259" key="3">
    <source>
        <dbReference type="Pfam" id="PF00685"/>
    </source>
</evidence>